<feature type="compositionally biased region" description="Basic and acidic residues" evidence="1">
    <location>
        <begin position="26"/>
        <end position="39"/>
    </location>
</feature>
<feature type="region of interest" description="Disordered" evidence="1">
    <location>
        <begin position="1"/>
        <end position="39"/>
    </location>
</feature>
<evidence type="ECO:0008006" key="4">
    <source>
        <dbReference type="Google" id="ProtNLM"/>
    </source>
</evidence>
<comment type="caution">
    <text evidence="2">The sequence shown here is derived from an EMBL/GenBank/DDBJ whole genome shotgun (WGS) entry which is preliminary data.</text>
</comment>
<dbReference type="AlphaFoldDB" id="A0A073K1L8"/>
<feature type="region of interest" description="Disordered" evidence="1">
    <location>
        <begin position="159"/>
        <end position="185"/>
    </location>
</feature>
<evidence type="ECO:0000313" key="3">
    <source>
        <dbReference type="Proteomes" id="UP000027731"/>
    </source>
</evidence>
<gene>
    <name evidence="2" type="ORF">LR3_06605</name>
</gene>
<accession>A0A073K1L8</accession>
<feature type="compositionally biased region" description="Polar residues" evidence="1">
    <location>
        <begin position="1"/>
        <end position="25"/>
    </location>
</feature>
<dbReference type="Proteomes" id="UP000027731">
    <property type="component" value="Unassembled WGS sequence"/>
</dbReference>
<reference evidence="2 3" key="1">
    <citation type="submission" date="2014-06" db="EMBL/GenBank/DDBJ databases">
        <title>Genetic determinant of reutericyclin biosynthesis of Lactobacillus reuteri.</title>
        <authorList>
            <person name="Lin X."/>
            <person name="Duar R."/>
            <person name="Walter J."/>
            <person name="Gaenzle M."/>
        </authorList>
    </citation>
    <scope>NUCLEOTIDE SEQUENCE [LARGE SCALE GENOMIC DNA]</scope>
    <source>
        <strain evidence="2 3">LTH2584</strain>
    </source>
</reference>
<feature type="region of interest" description="Disordered" evidence="1">
    <location>
        <begin position="67"/>
        <end position="99"/>
    </location>
</feature>
<feature type="compositionally biased region" description="Polar residues" evidence="1">
    <location>
        <begin position="173"/>
        <end position="185"/>
    </location>
</feature>
<evidence type="ECO:0000256" key="1">
    <source>
        <dbReference type="SAM" id="MobiDB-lite"/>
    </source>
</evidence>
<dbReference type="InterPro" id="IPR025580">
    <property type="entry name" value="Gp46"/>
</dbReference>
<dbReference type="Pfam" id="PF14265">
    <property type="entry name" value="DUF4355"/>
    <property type="match status" value="1"/>
</dbReference>
<proteinExistence type="predicted"/>
<dbReference type="EMBL" id="JOSX01000013">
    <property type="protein sequence ID" value="KEK15452.1"/>
    <property type="molecule type" value="Genomic_DNA"/>
</dbReference>
<evidence type="ECO:0000313" key="2">
    <source>
        <dbReference type="EMBL" id="KEK15452.1"/>
    </source>
</evidence>
<organism evidence="2 3">
    <name type="scientific">Limosilactobacillus reuteri</name>
    <name type="common">Lactobacillus reuteri</name>
    <dbReference type="NCBI Taxonomy" id="1598"/>
    <lineage>
        <taxon>Bacteria</taxon>
        <taxon>Bacillati</taxon>
        <taxon>Bacillota</taxon>
        <taxon>Bacilli</taxon>
        <taxon>Lactobacillales</taxon>
        <taxon>Lactobacillaceae</taxon>
        <taxon>Limosilactobacillus</taxon>
    </lineage>
</organism>
<name>A0A073K1L8_LIMRT</name>
<protein>
    <recommendedName>
        <fullName evidence="4">DUF4355 domain-containing protein</fullName>
    </recommendedName>
</protein>
<dbReference type="PATRIC" id="fig|1598.90.peg.751"/>
<sequence length="211" mass="24009">MNGKENNTNPEVTVELQNEAQPQEQPKQDEGKEQKTFTREELASAVSAQLNQAKEEFKKTLADEVAKAREDGEKRAKMSADERAEADRKALEEKLAQQRADIEARERKLNTRDALAAAGLHIPSEDVDLFVQKDIDTTHRMIDRFKNLVQTEVQNQIHQRTATKETPRVGANPTKTISPTKSFDQMSYEEKRQLFQEDPAAYQALKDKSVN</sequence>